<evidence type="ECO:0000256" key="2">
    <source>
        <dbReference type="ARBA" id="ARBA00022691"/>
    </source>
</evidence>
<evidence type="ECO:0000259" key="6">
    <source>
        <dbReference type="PROSITE" id="PS51918"/>
    </source>
</evidence>
<dbReference type="Pfam" id="PF04055">
    <property type="entry name" value="Radical_SAM"/>
    <property type="match status" value="1"/>
</dbReference>
<dbReference type="GO" id="GO:0046872">
    <property type="term" value="F:metal ion binding"/>
    <property type="evidence" value="ECO:0007669"/>
    <property type="project" value="UniProtKB-KW"/>
</dbReference>
<reference evidence="7 8" key="1">
    <citation type="submission" date="2006-10" db="EMBL/GenBank/DDBJ databases">
        <title>Complete sequence of Methanosaeta thermophila PT.</title>
        <authorList>
            <consortium name="US DOE Joint Genome Institute"/>
            <person name="Copeland A."/>
            <person name="Lucas S."/>
            <person name="Lapidus A."/>
            <person name="Barry K."/>
            <person name="Detter J.C."/>
            <person name="Glavina del Rio T."/>
            <person name="Hammon N."/>
            <person name="Israni S."/>
            <person name="Pitluck S."/>
            <person name="Chain P."/>
            <person name="Malfatti S."/>
            <person name="Shin M."/>
            <person name="Vergez L."/>
            <person name="Schmutz J."/>
            <person name="Larimer F."/>
            <person name="Land M."/>
            <person name="Hauser L."/>
            <person name="Kyrpides N."/>
            <person name="Kim E."/>
            <person name="Smith K.S."/>
            <person name="Ingram-Smith C."/>
            <person name="Richardson P."/>
        </authorList>
    </citation>
    <scope>NUCLEOTIDE SEQUENCE [LARGE SCALE GENOMIC DNA]</scope>
    <source>
        <strain evidence="8">DSM 6194 / JCM 14653 / NBRC 101360 / PT</strain>
    </source>
</reference>
<evidence type="ECO:0000256" key="5">
    <source>
        <dbReference type="ARBA" id="ARBA00023014"/>
    </source>
</evidence>
<dbReference type="STRING" id="349307.Mthe_0202"/>
<dbReference type="KEGG" id="mtp:Mthe_0202"/>
<evidence type="ECO:0000256" key="4">
    <source>
        <dbReference type="ARBA" id="ARBA00023004"/>
    </source>
</evidence>
<evidence type="ECO:0000313" key="7">
    <source>
        <dbReference type="EMBL" id="ABK14000.1"/>
    </source>
</evidence>
<evidence type="ECO:0000256" key="3">
    <source>
        <dbReference type="ARBA" id="ARBA00022723"/>
    </source>
</evidence>
<dbReference type="AlphaFoldDB" id="A0B5M6"/>
<dbReference type="SUPFAM" id="SSF102114">
    <property type="entry name" value="Radical SAM enzymes"/>
    <property type="match status" value="1"/>
</dbReference>
<accession>A0B5M6</accession>
<keyword evidence="4" id="KW-0408">Iron</keyword>
<dbReference type="OrthoDB" id="146368at2157"/>
<keyword evidence="2" id="KW-0949">S-adenosyl-L-methionine</keyword>
<dbReference type="Proteomes" id="UP000000674">
    <property type="component" value="Chromosome"/>
</dbReference>
<dbReference type="SFLD" id="SFLDS00029">
    <property type="entry name" value="Radical_SAM"/>
    <property type="match status" value="1"/>
</dbReference>
<comment type="cofactor">
    <cofactor evidence="1">
        <name>[4Fe-4S] cluster</name>
        <dbReference type="ChEBI" id="CHEBI:49883"/>
    </cofactor>
</comment>
<keyword evidence="3" id="KW-0479">Metal-binding</keyword>
<evidence type="ECO:0000256" key="1">
    <source>
        <dbReference type="ARBA" id="ARBA00001966"/>
    </source>
</evidence>
<sequence length="454" mass="53281">MAPRVLFTTVYKNDDEPYDYIGSNSRSRWFRFYWPRIQSFGLRFLKQNIPELEILEYPTWEEYLRKLDEGWDVVGFSFYLNETHEILEMVEAARARGINELWAGNYGALTPEIQDRFDRVFVGYAEHQVAPYFGRRIEKVVHPPLIEYLSTPFGLKLNIYGILFTTRGCGVGCKFCQTPCFAPKPTPIPLESIERVVNYYKKNNINVVIIEDENFGANRRHADRVVEILDEYDMVWGCMARADYLREKIDEWVTMRRRVARRDGSARRMVSGFAGAAIGIENLHQERLDDIKKREGVEDIVETIKLLQSHGMGTVGYYMIGFEDDTVRSIDEDVKRVADLKLDITQICVLTPLPQTQLWNEIQERYGIFDHDYHHFDGKHLVWNHPNITPKEMEEVLDRSLKRVYPWTAPLRTSARVWRNAYRYAGLQGIREVFSYITRANSFDFETKVPRLLV</sequence>
<dbReference type="EMBL" id="CP000477">
    <property type="protein sequence ID" value="ABK14000.1"/>
    <property type="molecule type" value="Genomic_DNA"/>
</dbReference>
<dbReference type="GeneID" id="4462983"/>
<protein>
    <submittedName>
        <fullName evidence="7">Radical SAM domain protein</fullName>
    </submittedName>
</protein>
<dbReference type="HOGENOM" id="CLU_592666_0_0_2"/>
<dbReference type="GO" id="GO:0003824">
    <property type="term" value="F:catalytic activity"/>
    <property type="evidence" value="ECO:0007669"/>
    <property type="project" value="InterPro"/>
</dbReference>
<dbReference type="InterPro" id="IPR023404">
    <property type="entry name" value="rSAM_horseshoe"/>
</dbReference>
<dbReference type="GO" id="GO:0051536">
    <property type="term" value="F:iron-sulfur cluster binding"/>
    <property type="evidence" value="ECO:0007669"/>
    <property type="project" value="UniProtKB-KW"/>
</dbReference>
<keyword evidence="5" id="KW-0411">Iron-sulfur</keyword>
<dbReference type="RefSeq" id="WP_011695399.1">
    <property type="nucleotide sequence ID" value="NC_008553.1"/>
</dbReference>
<dbReference type="InterPro" id="IPR006638">
    <property type="entry name" value="Elp3/MiaA/NifB-like_rSAM"/>
</dbReference>
<proteinExistence type="predicted"/>
<dbReference type="InterPro" id="IPR051198">
    <property type="entry name" value="BchE-like"/>
</dbReference>
<dbReference type="PANTHER" id="PTHR43409">
    <property type="entry name" value="ANAEROBIC MAGNESIUM-PROTOPORPHYRIN IX MONOMETHYL ESTER CYCLASE-RELATED"/>
    <property type="match status" value="1"/>
</dbReference>
<dbReference type="InterPro" id="IPR058240">
    <property type="entry name" value="rSAM_sf"/>
</dbReference>
<keyword evidence="8" id="KW-1185">Reference proteome</keyword>
<organism evidence="7 8">
    <name type="scientific">Methanothrix thermoacetophila (strain DSM 6194 / JCM 14653 / NBRC 101360 / PT)</name>
    <name type="common">Methanosaeta thermophila</name>
    <dbReference type="NCBI Taxonomy" id="349307"/>
    <lineage>
        <taxon>Archaea</taxon>
        <taxon>Methanobacteriati</taxon>
        <taxon>Methanobacteriota</taxon>
        <taxon>Stenosarchaea group</taxon>
        <taxon>Methanomicrobia</taxon>
        <taxon>Methanotrichales</taxon>
        <taxon>Methanotrichaceae</taxon>
        <taxon>Methanothrix</taxon>
    </lineage>
</organism>
<dbReference type="CDD" id="cd01335">
    <property type="entry name" value="Radical_SAM"/>
    <property type="match status" value="1"/>
</dbReference>
<name>A0B5M6_METTP</name>
<dbReference type="Gene3D" id="3.80.30.20">
    <property type="entry name" value="tm_1862 like domain"/>
    <property type="match status" value="1"/>
</dbReference>
<dbReference type="SFLD" id="SFLDG01082">
    <property type="entry name" value="B12-binding_domain_containing"/>
    <property type="match status" value="1"/>
</dbReference>
<dbReference type="SMART" id="SM00729">
    <property type="entry name" value="Elp3"/>
    <property type="match status" value="1"/>
</dbReference>
<evidence type="ECO:0000313" key="8">
    <source>
        <dbReference type="Proteomes" id="UP000000674"/>
    </source>
</evidence>
<gene>
    <name evidence="7" type="ordered locus">Mthe_0202</name>
</gene>
<dbReference type="InterPro" id="IPR007197">
    <property type="entry name" value="rSAM"/>
</dbReference>
<dbReference type="PROSITE" id="PS51918">
    <property type="entry name" value="RADICAL_SAM"/>
    <property type="match status" value="1"/>
</dbReference>
<feature type="domain" description="Radical SAM core" evidence="6">
    <location>
        <begin position="155"/>
        <end position="386"/>
    </location>
</feature>